<name>A0A2N0H601_9SPHN</name>
<reference evidence="2 3" key="1">
    <citation type="submission" date="2017-11" db="EMBL/GenBank/DDBJ databases">
        <title>Genomic Encyclopedia of Type Strains, Phase III (KMG-III): the genomes of soil and plant-associated and newly described type strains.</title>
        <authorList>
            <person name="Whitman W."/>
        </authorList>
    </citation>
    <scope>NUCLEOTIDE SEQUENCE [LARGE SCALE GENOMIC DNA]</scope>
    <source>
        <strain evidence="2 3">CGMCC 1.12274</strain>
    </source>
</reference>
<keyword evidence="3" id="KW-1185">Reference proteome</keyword>
<dbReference type="GO" id="GO:0003988">
    <property type="term" value="F:acetyl-CoA C-acyltransferase activity"/>
    <property type="evidence" value="ECO:0007669"/>
    <property type="project" value="UniProtKB-ARBA"/>
</dbReference>
<dbReference type="InterPro" id="IPR002155">
    <property type="entry name" value="Thiolase"/>
</dbReference>
<dbReference type="OrthoDB" id="9785768at2"/>
<dbReference type="Gene3D" id="3.40.47.10">
    <property type="match status" value="1"/>
</dbReference>
<dbReference type="SUPFAM" id="SSF53901">
    <property type="entry name" value="Thiolase-like"/>
    <property type="match status" value="2"/>
</dbReference>
<protein>
    <submittedName>
        <fullName evidence="2">Acetyl-CoA acetyltransferase</fullName>
    </submittedName>
</protein>
<organism evidence="2 3">
    <name type="scientific">Novosphingobium kunmingense</name>
    <dbReference type="NCBI Taxonomy" id="1211806"/>
    <lineage>
        <taxon>Bacteria</taxon>
        <taxon>Pseudomonadati</taxon>
        <taxon>Pseudomonadota</taxon>
        <taxon>Alphaproteobacteria</taxon>
        <taxon>Sphingomonadales</taxon>
        <taxon>Sphingomonadaceae</taxon>
        <taxon>Novosphingobium</taxon>
    </lineage>
</organism>
<dbReference type="RefSeq" id="WP_100867217.1">
    <property type="nucleotide sequence ID" value="NZ_PHUF01000004.1"/>
</dbReference>
<dbReference type="AlphaFoldDB" id="A0A2N0H601"/>
<evidence type="ECO:0000259" key="1">
    <source>
        <dbReference type="Pfam" id="PF22691"/>
    </source>
</evidence>
<evidence type="ECO:0000313" key="2">
    <source>
        <dbReference type="EMBL" id="PKB14365.1"/>
    </source>
</evidence>
<feature type="domain" description="Thiolase C-terminal" evidence="1">
    <location>
        <begin position="255"/>
        <end position="383"/>
    </location>
</feature>
<dbReference type="Proteomes" id="UP000232587">
    <property type="component" value="Unassembled WGS sequence"/>
</dbReference>
<dbReference type="Pfam" id="PF22691">
    <property type="entry name" value="Thiolase_C_1"/>
    <property type="match status" value="1"/>
</dbReference>
<keyword evidence="2" id="KW-0808">Transferase</keyword>
<comment type="caution">
    <text evidence="2">The sequence shown here is derived from an EMBL/GenBank/DDBJ whole genome shotgun (WGS) entry which is preliminary data.</text>
</comment>
<dbReference type="PIRSF" id="PIRSF000429">
    <property type="entry name" value="Ac-CoA_Ac_transf"/>
    <property type="match status" value="1"/>
</dbReference>
<evidence type="ECO:0000313" key="3">
    <source>
        <dbReference type="Proteomes" id="UP000232587"/>
    </source>
</evidence>
<dbReference type="InterPro" id="IPR016039">
    <property type="entry name" value="Thiolase-like"/>
</dbReference>
<dbReference type="EMBL" id="PHUF01000004">
    <property type="protein sequence ID" value="PKB14365.1"/>
    <property type="molecule type" value="Genomic_DNA"/>
</dbReference>
<dbReference type="CDD" id="cd00829">
    <property type="entry name" value="SCP-x_thiolase"/>
    <property type="match status" value="1"/>
</dbReference>
<proteinExistence type="predicted"/>
<gene>
    <name evidence="2" type="ORF">B0I00_1952</name>
</gene>
<accession>A0A2N0H601</accession>
<dbReference type="PANTHER" id="PTHR42870">
    <property type="entry name" value="ACETYL-COA C-ACETYLTRANSFERASE"/>
    <property type="match status" value="1"/>
</dbReference>
<sequence>MSALGKAAITGVGMSDIGRNTGRPAIIHLAEAADRALARAGLTRADIDGIATYPGKAENSPGMSPLGTGEVRNALGLQTRWHSAVPDGPAQMAPIMVAAMAVLTGQARHVMCFRALTESSSQTAGRRASIAGAGKAQIGGWMGWLAPVGALSASNWAGWMATRYFHEFGMTREHLGMVATGERRFALMNPAAVMQKPLTMDDYLAARTISSPLGLFDCDIPIDGAAVVIVSAPDAARNCRLAPLEIEAMGSALRSQETWDQRADLTTMGAHDAGADMWCRTSLGPRDVDVLGLYDGFSIFVPMWLEALGFCGHGEAKDFIAEGNIGPGGRFPVNTGGGQLSGGRLHGFGLLYEVCLQLWGEAGARQVANARTGVCGMGGGFIAGSMLIRRD</sequence>
<dbReference type="InterPro" id="IPR055140">
    <property type="entry name" value="Thiolase_C_2"/>
</dbReference>
<dbReference type="PANTHER" id="PTHR42870:SF1">
    <property type="entry name" value="NON-SPECIFIC LIPID-TRANSFER PROTEIN-LIKE 2"/>
    <property type="match status" value="1"/>
</dbReference>